<dbReference type="InterPro" id="IPR000600">
    <property type="entry name" value="ROK"/>
</dbReference>
<reference evidence="2 3" key="1">
    <citation type="journal article" date="2009" name="Stand. Genomic Sci.">
        <title>Complete genome sequence of Beutenbergia cavernae type strain (HKI 0122).</title>
        <authorList>
            <person name="Land M."/>
            <person name="Pukall R."/>
            <person name="Abt B."/>
            <person name="Goker M."/>
            <person name="Rohde M."/>
            <person name="Glavina Del Rio T."/>
            <person name="Tice H."/>
            <person name="Copeland A."/>
            <person name="Cheng J.F."/>
            <person name="Lucas S."/>
            <person name="Chen F."/>
            <person name="Nolan M."/>
            <person name="Bruce D."/>
            <person name="Goodwin L."/>
            <person name="Pitluck S."/>
            <person name="Ivanova N."/>
            <person name="Mavromatis K."/>
            <person name="Ovchinnikova G."/>
            <person name="Pati A."/>
            <person name="Chen A."/>
            <person name="Palaniappan K."/>
            <person name="Hauser L."/>
            <person name="Chang Y.J."/>
            <person name="Jefferies C.C."/>
            <person name="Saunders E."/>
            <person name="Brettin T."/>
            <person name="Detter J.C."/>
            <person name="Han C."/>
            <person name="Chain P."/>
            <person name="Bristow J."/>
            <person name="Eisen J.A."/>
            <person name="Markowitz V."/>
            <person name="Hugenholtz P."/>
            <person name="Kyrpides N.C."/>
            <person name="Klenk H.P."/>
            <person name="Lapidus A."/>
        </authorList>
    </citation>
    <scope>NUCLEOTIDE SEQUENCE [LARGE SCALE GENOMIC DNA]</scope>
    <source>
        <strain evidence="3">ATCC BAA-8 / DSM 12333 / NBRC 16432</strain>
    </source>
</reference>
<dbReference type="Gene3D" id="1.10.10.10">
    <property type="entry name" value="Winged helix-like DNA-binding domain superfamily/Winged helix DNA-binding domain"/>
    <property type="match status" value="1"/>
</dbReference>
<dbReference type="Gene3D" id="3.30.420.40">
    <property type="match status" value="3"/>
</dbReference>
<protein>
    <submittedName>
        <fullName evidence="2">ROK family protein</fullName>
    </submittedName>
</protein>
<dbReference type="STRING" id="471853.Bcav_3308"/>
<dbReference type="PANTHER" id="PTHR18964:SF149">
    <property type="entry name" value="BIFUNCTIONAL UDP-N-ACETYLGLUCOSAMINE 2-EPIMERASE_N-ACETYLMANNOSAMINE KINASE"/>
    <property type="match status" value="1"/>
</dbReference>
<dbReference type="Proteomes" id="UP000007962">
    <property type="component" value="Chromosome"/>
</dbReference>
<accession>C5C1E1</accession>
<dbReference type="SUPFAM" id="SSF53067">
    <property type="entry name" value="Actin-like ATPase domain"/>
    <property type="match status" value="2"/>
</dbReference>
<evidence type="ECO:0000313" key="2">
    <source>
        <dbReference type="EMBL" id="ACQ81551.1"/>
    </source>
</evidence>
<dbReference type="AlphaFoldDB" id="C5C1E1"/>
<dbReference type="RefSeq" id="WP_015883788.1">
    <property type="nucleotide sequence ID" value="NC_012669.1"/>
</dbReference>
<evidence type="ECO:0000256" key="1">
    <source>
        <dbReference type="ARBA" id="ARBA00006479"/>
    </source>
</evidence>
<dbReference type="EMBL" id="CP001618">
    <property type="protein sequence ID" value="ACQ81551.1"/>
    <property type="molecule type" value="Genomic_DNA"/>
</dbReference>
<dbReference type="HOGENOM" id="CLU_036604_13_2_11"/>
<dbReference type="SUPFAM" id="SSF46785">
    <property type="entry name" value="Winged helix' DNA-binding domain"/>
    <property type="match status" value="1"/>
</dbReference>
<sequence>MDEDARRLGRGRGGEPAARQASLRAHNLSLLLRHVPAGAPGISRAELANRTGLTRATVSTLVEALLAARVLAWLPFASTGSAGRPPTPVALARGTVAGLGLEVTPEHVAACAVDLAGEVLALELRPLPAGGAADVLAATAALGADVARRTSDGGARLVGTTLAVPGIVRDGVVVDAPNLGWTDVDADGALRSAPEFAPLAALPLDVGNEASLGALAQADALRSDVRTFLYVSGDVGVGGCVVLDGVALGGQHGWAGEVGHVVVDPSGPLCRCGSQGCLEQYAGAAALRRWPTSRVGSALGIALASTINVVDVSTVLLGGTLAPLVPELRPALEAELARRVLAYPWSPVAVLAAPVREHAALLGAALAQTSAVLADPSGRLLTS</sequence>
<proteinExistence type="inferred from homology"/>
<dbReference type="InterPro" id="IPR043129">
    <property type="entry name" value="ATPase_NBD"/>
</dbReference>
<dbReference type="PANTHER" id="PTHR18964">
    <property type="entry name" value="ROK (REPRESSOR, ORF, KINASE) FAMILY"/>
    <property type="match status" value="1"/>
</dbReference>
<dbReference type="InterPro" id="IPR036390">
    <property type="entry name" value="WH_DNA-bd_sf"/>
</dbReference>
<dbReference type="Pfam" id="PF00480">
    <property type="entry name" value="ROK"/>
    <property type="match status" value="2"/>
</dbReference>
<evidence type="ECO:0000313" key="3">
    <source>
        <dbReference type="Proteomes" id="UP000007962"/>
    </source>
</evidence>
<organism evidence="2 3">
    <name type="scientific">Beutenbergia cavernae (strain ATCC BAA-8 / DSM 12333 / CCUG 43141 / JCM 11478 / NBRC 16432 / NCIMB 13614 / HKI 0122)</name>
    <dbReference type="NCBI Taxonomy" id="471853"/>
    <lineage>
        <taxon>Bacteria</taxon>
        <taxon>Bacillati</taxon>
        <taxon>Actinomycetota</taxon>
        <taxon>Actinomycetes</taxon>
        <taxon>Micrococcales</taxon>
        <taxon>Beutenbergiaceae</taxon>
        <taxon>Beutenbergia</taxon>
    </lineage>
</organism>
<dbReference type="KEGG" id="bcv:Bcav_3308"/>
<dbReference type="InterPro" id="IPR036388">
    <property type="entry name" value="WH-like_DNA-bd_sf"/>
</dbReference>
<name>C5C1E1_BEUC1</name>
<comment type="similarity">
    <text evidence="1">Belongs to the ROK (NagC/XylR) family.</text>
</comment>
<keyword evidence="3" id="KW-1185">Reference proteome</keyword>
<dbReference type="eggNOG" id="COG1940">
    <property type="taxonomic scope" value="Bacteria"/>
</dbReference>
<gene>
    <name evidence="2" type="ordered locus">Bcav_3308</name>
</gene>